<dbReference type="EMBL" id="REGN01001275">
    <property type="protein sequence ID" value="RNA35903.1"/>
    <property type="molecule type" value="Genomic_DNA"/>
</dbReference>
<gene>
    <name evidence="2" type="ORF">BpHYR1_005770</name>
</gene>
<comment type="caution">
    <text evidence="2">The sequence shown here is derived from an EMBL/GenBank/DDBJ whole genome shotgun (WGS) entry which is preliminary data.</text>
</comment>
<evidence type="ECO:0000313" key="3">
    <source>
        <dbReference type="Proteomes" id="UP000276133"/>
    </source>
</evidence>
<reference evidence="2 3" key="1">
    <citation type="journal article" date="2018" name="Sci. Rep.">
        <title>Genomic signatures of local adaptation to the degree of environmental predictability in rotifers.</title>
        <authorList>
            <person name="Franch-Gras L."/>
            <person name="Hahn C."/>
            <person name="Garcia-Roger E.M."/>
            <person name="Carmona M.J."/>
            <person name="Serra M."/>
            <person name="Gomez A."/>
        </authorList>
    </citation>
    <scope>NUCLEOTIDE SEQUENCE [LARGE SCALE GENOMIC DNA]</scope>
    <source>
        <strain evidence="2">HYR1</strain>
    </source>
</reference>
<keyword evidence="3" id="KW-1185">Reference proteome</keyword>
<keyword evidence="1" id="KW-1133">Transmembrane helix</keyword>
<accession>A0A3M7SJE1</accession>
<dbReference type="Proteomes" id="UP000276133">
    <property type="component" value="Unassembled WGS sequence"/>
</dbReference>
<evidence type="ECO:0000256" key="1">
    <source>
        <dbReference type="SAM" id="Phobius"/>
    </source>
</evidence>
<feature type="transmembrane region" description="Helical" evidence="1">
    <location>
        <begin position="238"/>
        <end position="263"/>
    </location>
</feature>
<keyword evidence="1" id="KW-0472">Membrane</keyword>
<name>A0A3M7SJE1_BRAPC</name>
<proteinExistence type="predicted"/>
<sequence length="346" mass="40399">MTSLYHHTFKEMPNPESQYSIQKKKFLDCLLKISIYGINFEFKFVPNYQIDLTDELQFKRGGAFDVTTMDSPVFVFSSVGKIQKNLSIFENLSGEVIVNFVYSKLNLAYSNYCNYFHANQFSFLKNCYEIKKLNFSFKTQIEILSIGGHEINATKDMMTISLNIYELNKFLYENQNWFEYKFIKINVFLDTNENPCNCLLQWLKKCESKDLNSTCDYKMLENNCKNLQMNSFKSKMTFTLYNFMALCSIVNLFYCLILAFHIMNSCTVINGIFCSSLYGNVLVQYYEIYLVDFLCVSFVIILIGSNIDKLTSSIVKSKDVKDFGLNLQIKMRKLAILDQFKTKLSK</sequence>
<protein>
    <submittedName>
        <fullName evidence="2">Uncharacterized protein</fullName>
    </submittedName>
</protein>
<evidence type="ECO:0000313" key="2">
    <source>
        <dbReference type="EMBL" id="RNA35903.1"/>
    </source>
</evidence>
<organism evidence="2 3">
    <name type="scientific">Brachionus plicatilis</name>
    <name type="common">Marine rotifer</name>
    <name type="synonym">Brachionus muelleri</name>
    <dbReference type="NCBI Taxonomy" id="10195"/>
    <lineage>
        <taxon>Eukaryota</taxon>
        <taxon>Metazoa</taxon>
        <taxon>Spiralia</taxon>
        <taxon>Gnathifera</taxon>
        <taxon>Rotifera</taxon>
        <taxon>Eurotatoria</taxon>
        <taxon>Monogononta</taxon>
        <taxon>Pseudotrocha</taxon>
        <taxon>Ploima</taxon>
        <taxon>Brachionidae</taxon>
        <taxon>Brachionus</taxon>
    </lineage>
</organism>
<keyword evidence="1" id="KW-0812">Transmembrane</keyword>
<dbReference type="AlphaFoldDB" id="A0A3M7SJE1"/>
<feature type="transmembrane region" description="Helical" evidence="1">
    <location>
        <begin position="283"/>
        <end position="303"/>
    </location>
</feature>